<evidence type="ECO:0000313" key="8">
    <source>
        <dbReference type="Proteomes" id="UP000183988"/>
    </source>
</evidence>
<keyword evidence="5 6" id="KW-0472">Membrane</keyword>
<evidence type="ECO:0000256" key="4">
    <source>
        <dbReference type="ARBA" id="ARBA00022989"/>
    </source>
</evidence>
<evidence type="ECO:0000256" key="6">
    <source>
        <dbReference type="SAM" id="Phobius"/>
    </source>
</evidence>
<evidence type="ECO:0000256" key="1">
    <source>
        <dbReference type="ARBA" id="ARBA00004651"/>
    </source>
</evidence>
<evidence type="ECO:0000256" key="2">
    <source>
        <dbReference type="ARBA" id="ARBA00022475"/>
    </source>
</evidence>
<feature type="transmembrane region" description="Helical" evidence="6">
    <location>
        <begin position="20"/>
        <end position="43"/>
    </location>
</feature>
<feature type="transmembrane region" description="Helical" evidence="6">
    <location>
        <begin position="122"/>
        <end position="144"/>
    </location>
</feature>
<feature type="transmembrane region" description="Helical" evidence="6">
    <location>
        <begin position="342"/>
        <end position="363"/>
    </location>
</feature>
<dbReference type="PANTHER" id="PTHR30250:SF28">
    <property type="entry name" value="POLYSACCHARIDE BIOSYNTHESIS PROTEIN"/>
    <property type="match status" value="1"/>
</dbReference>
<accession>A0A1M5GIJ1</accession>
<dbReference type="Proteomes" id="UP000183988">
    <property type="component" value="Unassembled WGS sequence"/>
</dbReference>
<gene>
    <name evidence="7" type="ORF">SAMN05216225_101325</name>
</gene>
<keyword evidence="3 6" id="KW-0812">Transmembrane</keyword>
<evidence type="ECO:0000313" key="7">
    <source>
        <dbReference type="EMBL" id="SHG03496.1"/>
    </source>
</evidence>
<dbReference type="InterPro" id="IPR050833">
    <property type="entry name" value="Poly_Biosynth_Transport"/>
</dbReference>
<organism evidence="7 8">
    <name type="scientific">Ornithinibacillus halophilus</name>
    <dbReference type="NCBI Taxonomy" id="930117"/>
    <lineage>
        <taxon>Bacteria</taxon>
        <taxon>Bacillati</taxon>
        <taxon>Bacillota</taxon>
        <taxon>Bacilli</taxon>
        <taxon>Bacillales</taxon>
        <taxon>Bacillaceae</taxon>
        <taxon>Ornithinibacillus</taxon>
    </lineage>
</organism>
<keyword evidence="8" id="KW-1185">Reference proteome</keyword>
<feature type="transmembrane region" description="Helical" evidence="6">
    <location>
        <begin position="87"/>
        <end position="107"/>
    </location>
</feature>
<dbReference type="AlphaFoldDB" id="A0A1M5GIJ1"/>
<evidence type="ECO:0000256" key="5">
    <source>
        <dbReference type="ARBA" id="ARBA00023136"/>
    </source>
</evidence>
<protein>
    <submittedName>
        <fullName evidence="7">Membrane protein involved in the export of O-antigen and teichoic acid</fullName>
    </submittedName>
</protein>
<name>A0A1M5GIJ1_9BACI</name>
<dbReference type="PANTHER" id="PTHR30250">
    <property type="entry name" value="PST FAMILY PREDICTED COLANIC ACID TRANSPORTER"/>
    <property type="match status" value="1"/>
</dbReference>
<feature type="transmembrane region" description="Helical" evidence="6">
    <location>
        <begin position="49"/>
        <end position="75"/>
    </location>
</feature>
<feature type="transmembrane region" description="Helical" evidence="6">
    <location>
        <begin position="370"/>
        <end position="392"/>
    </location>
</feature>
<dbReference type="STRING" id="930117.SAMN05216225_101325"/>
<dbReference type="GO" id="GO:0005886">
    <property type="term" value="C:plasma membrane"/>
    <property type="evidence" value="ECO:0007669"/>
    <property type="project" value="UniProtKB-SubCell"/>
</dbReference>
<reference evidence="7 8" key="1">
    <citation type="submission" date="2016-11" db="EMBL/GenBank/DDBJ databases">
        <authorList>
            <person name="Jaros S."/>
            <person name="Januszkiewicz K."/>
            <person name="Wedrychowicz H."/>
        </authorList>
    </citation>
    <scope>NUCLEOTIDE SEQUENCE [LARGE SCALE GENOMIC DNA]</scope>
    <source>
        <strain evidence="7 8">IBRC-M 10683</strain>
    </source>
</reference>
<feature type="transmembrane region" description="Helical" evidence="6">
    <location>
        <begin position="303"/>
        <end position="330"/>
    </location>
</feature>
<dbReference type="RefSeq" id="WP_072889619.1">
    <property type="nucleotide sequence ID" value="NZ_FQVW01000013.1"/>
</dbReference>
<dbReference type="OrthoDB" id="109075at2"/>
<keyword evidence="4 6" id="KW-1133">Transmembrane helix</keyword>
<evidence type="ECO:0000256" key="3">
    <source>
        <dbReference type="ARBA" id="ARBA00022692"/>
    </source>
</evidence>
<dbReference type="Pfam" id="PF13440">
    <property type="entry name" value="Polysacc_synt_3"/>
    <property type="match status" value="1"/>
</dbReference>
<feature type="transmembrane region" description="Helical" evidence="6">
    <location>
        <begin position="398"/>
        <end position="420"/>
    </location>
</feature>
<comment type="subcellular location">
    <subcellularLocation>
        <location evidence="1">Cell membrane</location>
        <topology evidence="1">Multi-pass membrane protein</topology>
    </subcellularLocation>
</comment>
<proteinExistence type="predicted"/>
<sequence length="428" mass="47644">MLTLIRKLIKNKFIKNVTIIASGTALAQVIAFASIPFITRIYGPEAFGILGTFTSISSFVLPIAALTYPIAIVIPKSDIEAKDIMRLSLIVCLLIGLLSVALILIFSDTLLHLLNLEVLGSYLYLIPVAIVVAGGFQVIEQWIIRTQEFKVSAKTAIYQALIMNSSKIGIGLYYPLSVTLIVIQTFAYAIRGLLMISLSDKSIIKKQGSFNFKKMLKVACRYRDFPLYRSPQIFVNSASVALPTILLTAFFGPSAAGYFTLGRQVLNTPVTLLGKAVQDVFYPKIIEVSNDNKSIKNIILKAVLGLFSLGALPFGILIIFGPNIFSFIFGYEWYTAGVYARWISLFSLFMLITRPVIAAIPVLNMQRQFLFYEIVSAIIKLSALFIGVYYFNSDIYAVAFYSLSAMFLYIILTAYVLVIAKDISRYRR</sequence>
<keyword evidence="2" id="KW-1003">Cell membrane</keyword>
<dbReference type="EMBL" id="FQVW01000013">
    <property type="protein sequence ID" value="SHG03496.1"/>
    <property type="molecule type" value="Genomic_DNA"/>
</dbReference>